<reference evidence="1 2" key="1">
    <citation type="submission" date="2017-11" db="EMBL/GenBank/DDBJ databases">
        <title>De-novo sequencing of pomegranate (Punica granatum L.) genome.</title>
        <authorList>
            <person name="Akparov Z."/>
            <person name="Amiraslanov A."/>
            <person name="Hajiyeva S."/>
            <person name="Abbasov M."/>
            <person name="Kaur K."/>
            <person name="Hamwieh A."/>
            <person name="Solovyev V."/>
            <person name="Salamov A."/>
            <person name="Braich B."/>
            <person name="Kosarev P."/>
            <person name="Mahmoud A."/>
            <person name="Hajiyev E."/>
            <person name="Babayeva S."/>
            <person name="Izzatullayeva V."/>
            <person name="Mammadov A."/>
            <person name="Mammadov A."/>
            <person name="Sharifova S."/>
            <person name="Ojaghi J."/>
            <person name="Eynullazada K."/>
            <person name="Bayramov B."/>
            <person name="Abdulazimova A."/>
            <person name="Shahmuradov I."/>
        </authorList>
    </citation>
    <scope>NUCLEOTIDE SEQUENCE [LARGE SCALE GENOMIC DNA]</scope>
    <source>
        <strain evidence="2">cv. AG2017</strain>
        <tissue evidence="1">Leaf</tissue>
    </source>
</reference>
<proteinExistence type="predicted"/>
<dbReference type="AlphaFoldDB" id="A0A2I0JHE3"/>
<dbReference type="Proteomes" id="UP000233551">
    <property type="component" value="Unassembled WGS sequence"/>
</dbReference>
<protein>
    <submittedName>
        <fullName evidence="1">Uncharacterized protein</fullName>
    </submittedName>
</protein>
<sequence length="58" mass="6830">KGKFGGTLLSGRIGIRDWKWAVKVFRQGFQRMEKMMIEMVKEIGPIQREMEMKRAAMI</sequence>
<evidence type="ECO:0000313" key="2">
    <source>
        <dbReference type="Proteomes" id="UP000233551"/>
    </source>
</evidence>
<organism evidence="1 2">
    <name type="scientific">Punica granatum</name>
    <name type="common">Pomegranate</name>
    <dbReference type="NCBI Taxonomy" id="22663"/>
    <lineage>
        <taxon>Eukaryota</taxon>
        <taxon>Viridiplantae</taxon>
        <taxon>Streptophyta</taxon>
        <taxon>Embryophyta</taxon>
        <taxon>Tracheophyta</taxon>
        <taxon>Spermatophyta</taxon>
        <taxon>Magnoliopsida</taxon>
        <taxon>eudicotyledons</taxon>
        <taxon>Gunneridae</taxon>
        <taxon>Pentapetalae</taxon>
        <taxon>rosids</taxon>
        <taxon>malvids</taxon>
        <taxon>Myrtales</taxon>
        <taxon>Lythraceae</taxon>
        <taxon>Punica</taxon>
    </lineage>
</organism>
<name>A0A2I0JHE3_PUNGR</name>
<keyword evidence="2" id="KW-1185">Reference proteome</keyword>
<comment type="caution">
    <text evidence="1">The sequence shown here is derived from an EMBL/GenBank/DDBJ whole genome shotgun (WGS) entry which is preliminary data.</text>
</comment>
<feature type="non-terminal residue" evidence="1">
    <location>
        <position position="1"/>
    </location>
</feature>
<dbReference type="EMBL" id="PGOL01001682">
    <property type="protein sequence ID" value="PKI55651.1"/>
    <property type="molecule type" value="Genomic_DNA"/>
</dbReference>
<gene>
    <name evidence="1" type="ORF">CRG98_023962</name>
</gene>
<accession>A0A2I0JHE3</accession>
<evidence type="ECO:0000313" key="1">
    <source>
        <dbReference type="EMBL" id="PKI55651.1"/>
    </source>
</evidence>